<dbReference type="AlphaFoldDB" id="S8ESQ5"/>
<dbReference type="HOGENOM" id="CLU_1503462_0_0_1"/>
<gene>
    <name evidence="2" type="ORF">FOMPIDRAFT_1021099</name>
</gene>
<dbReference type="InParanoid" id="S8ESQ5"/>
<evidence type="ECO:0000256" key="1">
    <source>
        <dbReference type="SAM" id="MobiDB-lite"/>
    </source>
</evidence>
<sequence>MKASELPYEVGVTTFSKGCVSVGEEGFVNVWVNAGALDYATGNTDGLEAGSVIVVLPGPGKATAVDQCDAEAISTAEGPILCRHAHRALATVPWGVACGCEAGASTPYAPIPCHNLFGAQVCAPAPSHHSYVPGPNLLSPVQRLHTLVPQAEGIHALATPFRGPSGLSAHGRRPGVHTR</sequence>
<accession>S8ESQ5</accession>
<organism evidence="2 3">
    <name type="scientific">Fomitopsis schrenkii</name>
    <name type="common">Brown rot fungus</name>
    <dbReference type="NCBI Taxonomy" id="2126942"/>
    <lineage>
        <taxon>Eukaryota</taxon>
        <taxon>Fungi</taxon>
        <taxon>Dikarya</taxon>
        <taxon>Basidiomycota</taxon>
        <taxon>Agaricomycotina</taxon>
        <taxon>Agaricomycetes</taxon>
        <taxon>Polyporales</taxon>
        <taxon>Fomitopsis</taxon>
    </lineage>
</organism>
<keyword evidence="3" id="KW-1185">Reference proteome</keyword>
<reference evidence="2 3" key="1">
    <citation type="journal article" date="2012" name="Science">
        <title>The Paleozoic origin of enzymatic lignin decomposition reconstructed from 31 fungal genomes.</title>
        <authorList>
            <person name="Floudas D."/>
            <person name="Binder M."/>
            <person name="Riley R."/>
            <person name="Barry K."/>
            <person name="Blanchette R.A."/>
            <person name="Henrissat B."/>
            <person name="Martinez A.T."/>
            <person name="Otillar R."/>
            <person name="Spatafora J.W."/>
            <person name="Yadav J.S."/>
            <person name="Aerts A."/>
            <person name="Benoit I."/>
            <person name="Boyd A."/>
            <person name="Carlson A."/>
            <person name="Copeland A."/>
            <person name="Coutinho P.M."/>
            <person name="de Vries R.P."/>
            <person name="Ferreira P."/>
            <person name="Findley K."/>
            <person name="Foster B."/>
            <person name="Gaskell J."/>
            <person name="Glotzer D."/>
            <person name="Gorecki P."/>
            <person name="Heitman J."/>
            <person name="Hesse C."/>
            <person name="Hori C."/>
            <person name="Igarashi K."/>
            <person name="Jurgens J.A."/>
            <person name="Kallen N."/>
            <person name="Kersten P."/>
            <person name="Kohler A."/>
            <person name="Kuees U."/>
            <person name="Kumar T.K.A."/>
            <person name="Kuo A."/>
            <person name="LaButti K."/>
            <person name="Larrondo L.F."/>
            <person name="Lindquist E."/>
            <person name="Ling A."/>
            <person name="Lombard V."/>
            <person name="Lucas S."/>
            <person name="Lundell T."/>
            <person name="Martin R."/>
            <person name="McLaughlin D.J."/>
            <person name="Morgenstern I."/>
            <person name="Morin E."/>
            <person name="Murat C."/>
            <person name="Nagy L.G."/>
            <person name="Nolan M."/>
            <person name="Ohm R.A."/>
            <person name="Patyshakuliyeva A."/>
            <person name="Rokas A."/>
            <person name="Ruiz-Duenas F.J."/>
            <person name="Sabat G."/>
            <person name="Salamov A."/>
            <person name="Samejima M."/>
            <person name="Schmutz J."/>
            <person name="Slot J.C."/>
            <person name="St John F."/>
            <person name="Stenlid J."/>
            <person name="Sun H."/>
            <person name="Sun S."/>
            <person name="Syed K."/>
            <person name="Tsang A."/>
            <person name="Wiebenga A."/>
            <person name="Young D."/>
            <person name="Pisabarro A."/>
            <person name="Eastwood D.C."/>
            <person name="Martin F."/>
            <person name="Cullen D."/>
            <person name="Grigoriev I.V."/>
            <person name="Hibbett D.S."/>
        </authorList>
    </citation>
    <scope>NUCLEOTIDE SEQUENCE</scope>
    <source>
        <strain evidence="3">FP-58527</strain>
    </source>
</reference>
<feature type="compositionally biased region" description="Basic residues" evidence="1">
    <location>
        <begin position="170"/>
        <end position="179"/>
    </location>
</feature>
<name>S8ESQ5_FOMSC</name>
<feature type="region of interest" description="Disordered" evidence="1">
    <location>
        <begin position="159"/>
        <end position="179"/>
    </location>
</feature>
<protein>
    <submittedName>
        <fullName evidence="2">Uncharacterized protein</fullName>
    </submittedName>
</protein>
<proteinExistence type="predicted"/>
<evidence type="ECO:0000313" key="2">
    <source>
        <dbReference type="EMBL" id="EPT05959.1"/>
    </source>
</evidence>
<dbReference type="Proteomes" id="UP000015241">
    <property type="component" value="Unassembled WGS sequence"/>
</dbReference>
<dbReference type="EMBL" id="KE504122">
    <property type="protein sequence ID" value="EPT05959.1"/>
    <property type="molecule type" value="Genomic_DNA"/>
</dbReference>
<evidence type="ECO:0000313" key="3">
    <source>
        <dbReference type="Proteomes" id="UP000015241"/>
    </source>
</evidence>